<name>A0A369TRN9_9RHOB</name>
<accession>A0A369TRN9</accession>
<gene>
    <name evidence="1" type="ORF">DU478_04025</name>
</gene>
<dbReference type="Gene3D" id="2.150.10.10">
    <property type="entry name" value="Serralysin-like metalloprotease, C-terminal"/>
    <property type="match status" value="1"/>
</dbReference>
<dbReference type="SUPFAM" id="SSF51120">
    <property type="entry name" value="beta-Roll"/>
    <property type="match status" value="1"/>
</dbReference>
<protein>
    <submittedName>
        <fullName evidence="1">Calcium-binding protein</fullName>
    </submittedName>
</protein>
<dbReference type="InterPro" id="IPR001343">
    <property type="entry name" value="Hemolysn_Ca-bd"/>
</dbReference>
<dbReference type="AlphaFoldDB" id="A0A369TRN9"/>
<dbReference type="InterPro" id="IPR011049">
    <property type="entry name" value="Serralysin-like_metalloprot_C"/>
</dbReference>
<dbReference type="GO" id="GO:0005509">
    <property type="term" value="F:calcium ion binding"/>
    <property type="evidence" value="ECO:0007669"/>
    <property type="project" value="InterPro"/>
</dbReference>
<sequence>MNHVSDDPTTNVPYWLQQMAAADDRGLEVEGQFMFLKNLPDELPPTPGWRIDGVERLSIARGQGFAEAGVDTVLLTPENFIQYQAPDAAYEWDNPGNVTPLGATLQAFDAANLGPGGRYMVYEGWADMQGFLRNFPPRARQLRRYHAYNLGENADWYDAYVADLRAARPGDDISLIPVARILSELLTDSPLAEMDVETLYSDDAPHGTANLYFLAAMVSYAALYEAPPPEGYTVSEALHPLIRDGYPVLRDVIWRSVSGSDEALVAPPPSGAPEIAPSPAVAPRLEPMRVAANLPPRGARPSGAPALAMGLNGISDWSTQHPFVDLMKSARPWIGHKPGQWGGMTFDELRNGGHLDAQGWPLRIPQGIERLEALILTDQPEAAAHLAGRYVVLYDGQGELALTGRARQQFFEPGRAAFSYTPGEGLVGIAVEATDADDPIRNIRVVREDQLPLLEAGVIFNPDWTRRVEDLRSLRFMDWMATNGSTQVTWDDRPRPDDMTYAWRGVPVEAMIALSNQIGADPWFTLPHRADDAYVRAFAETVKTGLDQQLHAYVEYSNEVWNFIFPQAQWAQAQAEARWGQSESGWMQFYGLRAAQVMDLFSEVFGDQSDRLVRVVAVHTGWPGLEEQVLNAPLAWLELRRAPAASFDAYAVSGYFGHGFGGPDNASQLNGWLDAAEADAVTAGEAEGLRRVALREYVDERRFDTAFAPAAEVLRGGSMQELITELWPHHARAARDAGLRMVMYEGGTHAKGEGPLLEDPRLTAFFEAFSYSPDMAGLYQELLAAWTDAGGHLFNAFVDVAPPSKWGSWGALRHLDDANPRWDVLMAYNSAAPADWETRAADAFAGGVLRQAAGGGETLTGTTRADILLGGAGDDVLVAGGGADHLHGGAGRDRAVLPGTPDQYEMRRDGVRLLASGPDGTVTLAGVELVGFDAAPETVLTAETL</sequence>
<reference evidence="1 2" key="1">
    <citation type="submission" date="2018-07" db="EMBL/GenBank/DDBJ databases">
        <title>Thalassococcus profundi sp. nov., a marine bacterium isolated from deep seawater of Okinawa Trough.</title>
        <authorList>
            <person name="Yu M."/>
        </authorList>
    </citation>
    <scope>NUCLEOTIDE SEQUENCE [LARGE SCALE GENOMIC DNA]</scope>
    <source>
        <strain evidence="1 2">WRAS1</strain>
    </source>
</reference>
<dbReference type="InterPro" id="IPR018511">
    <property type="entry name" value="Hemolysin-typ_Ca-bd_CS"/>
</dbReference>
<comment type="caution">
    <text evidence="1">The sequence shown here is derived from an EMBL/GenBank/DDBJ whole genome shotgun (WGS) entry which is preliminary data.</text>
</comment>
<dbReference type="PROSITE" id="PS00330">
    <property type="entry name" value="HEMOLYSIN_CALCIUM"/>
    <property type="match status" value="1"/>
</dbReference>
<dbReference type="Pfam" id="PF00353">
    <property type="entry name" value="HemolysinCabind"/>
    <property type="match status" value="1"/>
</dbReference>
<dbReference type="EMBL" id="QPMK01000002">
    <property type="protein sequence ID" value="RDD67903.1"/>
    <property type="molecule type" value="Genomic_DNA"/>
</dbReference>
<organism evidence="1 2">
    <name type="scientific">Thalassococcus profundi</name>
    <dbReference type="NCBI Taxonomy" id="2282382"/>
    <lineage>
        <taxon>Bacteria</taxon>
        <taxon>Pseudomonadati</taxon>
        <taxon>Pseudomonadota</taxon>
        <taxon>Alphaproteobacteria</taxon>
        <taxon>Rhodobacterales</taxon>
        <taxon>Roseobacteraceae</taxon>
        <taxon>Thalassococcus</taxon>
    </lineage>
</organism>
<evidence type="ECO:0000313" key="1">
    <source>
        <dbReference type="EMBL" id="RDD67903.1"/>
    </source>
</evidence>
<keyword evidence="2" id="KW-1185">Reference proteome</keyword>
<evidence type="ECO:0000313" key="2">
    <source>
        <dbReference type="Proteomes" id="UP000253977"/>
    </source>
</evidence>
<proteinExistence type="predicted"/>
<dbReference type="Proteomes" id="UP000253977">
    <property type="component" value="Unassembled WGS sequence"/>
</dbReference>